<evidence type="ECO:0000259" key="2">
    <source>
        <dbReference type="PROSITE" id="PS50940"/>
    </source>
</evidence>
<dbReference type="InterPro" id="IPR036508">
    <property type="entry name" value="Chitin-bd_dom_sf"/>
</dbReference>
<feature type="chain" id="PRO_5035255342" description="Chitin-binding type-2 domain-containing protein" evidence="1">
    <location>
        <begin position="21"/>
        <end position="283"/>
    </location>
</feature>
<feature type="domain" description="Chitin-binding type-2" evidence="2">
    <location>
        <begin position="151"/>
        <end position="211"/>
    </location>
</feature>
<feature type="domain" description="Chitin-binding type-2" evidence="2">
    <location>
        <begin position="28"/>
        <end position="89"/>
    </location>
</feature>
<dbReference type="SUPFAM" id="SSF57625">
    <property type="entry name" value="Invertebrate chitin-binding proteins"/>
    <property type="match status" value="1"/>
</dbReference>
<reference evidence="3" key="1">
    <citation type="submission" date="2020-07" db="EMBL/GenBank/DDBJ databases">
        <title>The High-quality genome of the commercially important snow crab, Chionoecetes opilio.</title>
        <authorList>
            <person name="Jeong J.-H."/>
            <person name="Ryu S."/>
        </authorList>
    </citation>
    <scope>NUCLEOTIDE SEQUENCE</scope>
    <source>
        <strain evidence="3">MADBK_172401_WGS</strain>
        <tissue evidence="3">Digestive gland</tissue>
    </source>
</reference>
<dbReference type="Proteomes" id="UP000770661">
    <property type="component" value="Unassembled WGS sequence"/>
</dbReference>
<dbReference type="GO" id="GO:0005576">
    <property type="term" value="C:extracellular region"/>
    <property type="evidence" value="ECO:0007669"/>
    <property type="project" value="InterPro"/>
</dbReference>
<gene>
    <name evidence="3" type="ORF">GWK47_035792</name>
</gene>
<keyword evidence="4" id="KW-1185">Reference proteome</keyword>
<dbReference type="AlphaFoldDB" id="A0A8J4YEW6"/>
<evidence type="ECO:0000256" key="1">
    <source>
        <dbReference type="SAM" id="SignalP"/>
    </source>
</evidence>
<evidence type="ECO:0000313" key="3">
    <source>
        <dbReference type="EMBL" id="KAG0726835.1"/>
    </source>
</evidence>
<comment type="caution">
    <text evidence="3">The sequence shown here is derived from an EMBL/GenBank/DDBJ whole genome shotgun (WGS) entry which is preliminary data.</text>
</comment>
<protein>
    <recommendedName>
        <fullName evidence="2">Chitin-binding type-2 domain-containing protein</fullName>
    </recommendedName>
</protein>
<dbReference type="OrthoDB" id="6335616at2759"/>
<dbReference type="PROSITE" id="PS50940">
    <property type="entry name" value="CHIT_BIND_II"/>
    <property type="match status" value="2"/>
</dbReference>
<organism evidence="3 4">
    <name type="scientific">Chionoecetes opilio</name>
    <name type="common">Atlantic snow crab</name>
    <name type="synonym">Cancer opilio</name>
    <dbReference type="NCBI Taxonomy" id="41210"/>
    <lineage>
        <taxon>Eukaryota</taxon>
        <taxon>Metazoa</taxon>
        <taxon>Ecdysozoa</taxon>
        <taxon>Arthropoda</taxon>
        <taxon>Crustacea</taxon>
        <taxon>Multicrustacea</taxon>
        <taxon>Malacostraca</taxon>
        <taxon>Eumalacostraca</taxon>
        <taxon>Eucarida</taxon>
        <taxon>Decapoda</taxon>
        <taxon>Pleocyemata</taxon>
        <taxon>Brachyura</taxon>
        <taxon>Eubrachyura</taxon>
        <taxon>Majoidea</taxon>
        <taxon>Majidae</taxon>
        <taxon>Chionoecetes</taxon>
    </lineage>
</organism>
<dbReference type="Pfam" id="PF01607">
    <property type="entry name" value="CBM_14"/>
    <property type="match status" value="1"/>
</dbReference>
<sequence length="283" mass="30888">MLLLTLIPVWILLLVQHGAALEPMGPCQVDCNHYGSWLGDLADDPFHCNMYYVCFSWHEWSPVPFACPDGEMFDTETKTCMKEGYTCSPPCQKCSYDCASPILGKVATFSNCSMYLDCMSGVGVPTLCPSDNPYFDGNICQSDYQKCCACKPTCSNQDALNHALLPDHSNCTKFYLCVVSGVPDETSHGHCPSGNFNHDTGDCDNTAPCVTTCTNGPQESGCIDKLICKTVGCFPRCTGSCDPIYFCCTKDDIGHEVQPQKCSNNYVVDPNSTVCVPPEECPV</sequence>
<accession>A0A8J4YEW6</accession>
<feature type="signal peptide" evidence="1">
    <location>
        <begin position="1"/>
        <end position="20"/>
    </location>
</feature>
<keyword evidence="1" id="KW-0732">Signal</keyword>
<dbReference type="SMART" id="SM00494">
    <property type="entry name" value="ChtBD2"/>
    <property type="match status" value="2"/>
</dbReference>
<dbReference type="EMBL" id="JACEEZ010003946">
    <property type="protein sequence ID" value="KAG0726835.1"/>
    <property type="molecule type" value="Genomic_DNA"/>
</dbReference>
<proteinExistence type="predicted"/>
<name>A0A8J4YEW6_CHIOP</name>
<evidence type="ECO:0000313" key="4">
    <source>
        <dbReference type="Proteomes" id="UP000770661"/>
    </source>
</evidence>
<dbReference type="GO" id="GO:0008061">
    <property type="term" value="F:chitin binding"/>
    <property type="evidence" value="ECO:0007669"/>
    <property type="project" value="InterPro"/>
</dbReference>
<dbReference type="InterPro" id="IPR002557">
    <property type="entry name" value="Chitin-bd_dom"/>
</dbReference>